<dbReference type="CDD" id="cd11286">
    <property type="entry name" value="ADF_cofilin_like"/>
    <property type="match status" value="1"/>
</dbReference>
<sequence>MAMSGVSVADECVNALNELRHKKSRYVIMHIVDQKSIAVKSVGPRSSNFEQFIAAIDMTAPCYAAFDFEYTTNDGPRDKLILISWNPDSGAPRTKMLYSSSRDALSALTQGFQPIQANDASELDFEEIVRKVKAHRQ</sequence>
<protein>
    <submittedName>
        <fullName evidence="4">Putative cofilin/actin depolymerizing factor</fullName>
    </submittedName>
</protein>
<dbReference type="EMBL" id="HE573019">
    <property type="protein sequence ID" value="CCC47283.1"/>
    <property type="molecule type" value="Genomic_DNA"/>
</dbReference>
<dbReference type="VEuPathDB" id="TriTrypDB:TvY486_0304544"/>
<accession>G0TTK2</accession>
<feature type="domain" description="ADF-H" evidence="3">
    <location>
        <begin position="5"/>
        <end position="133"/>
    </location>
</feature>
<keyword evidence="2" id="KW-0009">Actin-binding</keyword>
<dbReference type="InterPro" id="IPR029006">
    <property type="entry name" value="ADF-H/Gelsolin-like_dom_sf"/>
</dbReference>
<dbReference type="PROSITE" id="PS51263">
    <property type="entry name" value="ADF_H"/>
    <property type="match status" value="1"/>
</dbReference>
<dbReference type="GO" id="GO:0003779">
    <property type="term" value="F:actin binding"/>
    <property type="evidence" value="ECO:0007669"/>
    <property type="project" value="UniProtKB-KW"/>
</dbReference>
<dbReference type="SUPFAM" id="SSF55753">
    <property type="entry name" value="Actin depolymerizing proteins"/>
    <property type="match status" value="1"/>
</dbReference>
<dbReference type="OMA" id="FKTECRY"/>
<dbReference type="AlphaFoldDB" id="G0TTK2"/>
<dbReference type="Pfam" id="PF00241">
    <property type="entry name" value="Cofilin_ADF"/>
    <property type="match status" value="1"/>
</dbReference>
<dbReference type="PANTHER" id="PTHR11913">
    <property type="entry name" value="COFILIN-RELATED"/>
    <property type="match status" value="1"/>
</dbReference>
<dbReference type="SMART" id="SM00102">
    <property type="entry name" value="ADF"/>
    <property type="match status" value="1"/>
</dbReference>
<organism evidence="4">
    <name type="scientific">Trypanosoma vivax (strain Y486)</name>
    <dbReference type="NCBI Taxonomy" id="1055687"/>
    <lineage>
        <taxon>Eukaryota</taxon>
        <taxon>Discoba</taxon>
        <taxon>Euglenozoa</taxon>
        <taxon>Kinetoplastea</taxon>
        <taxon>Metakinetoplastina</taxon>
        <taxon>Trypanosomatida</taxon>
        <taxon>Trypanosomatidae</taxon>
        <taxon>Trypanosoma</taxon>
        <taxon>Duttonella</taxon>
    </lineage>
</organism>
<dbReference type="InterPro" id="IPR002108">
    <property type="entry name" value="ADF-H"/>
</dbReference>
<dbReference type="InterPro" id="IPR017904">
    <property type="entry name" value="ADF/Cofilin"/>
</dbReference>
<evidence type="ECO:0000313" key="4">
    <source>
        <dbReference type="EMBL" id="CCC47283.1"/>
    </source>
</evidence>
<dbReference type="GO" id="GO:0030042">
    <property type="term" value="P:actin filament depolymerization"/>
    <property type="evidence" value="ECO:0007669"/>
    <property type="project" value="InterPro"/>
</dbReference>
<evidence type="ECO:0000259" key="3">
    <source>
        <dbReference type="PROSITE" id="PS51263"/>
    </source>
</evidence>
<name>G0TTK2_TRYVY</name>
<gene>
    <name evidence="4" type="ORF">TVY486_0304544</name>
</gene>
<evidence type="ECO:0000256" key="2">
    <source>
        <dbReference type="ARBA" id="ARBA00023203"/>
    </source>
</evidence>
<evidence type="ECO:0000256" key="1">
    <source>
        <dbReference type="ARBA" id="ARBA00006844"/>
    </source>
</evidence>
<proteinExistence type="inferred from homology"/>
<reference evidence="4" key="1">
    <citation type="journal article" date="2012" name="Proc. Natl. Acad. Sci. U.S.A.">
        <title>Antigenic diversity is generated by distinct evolutionary mechanisms in African trypanosome species.</title>
        <authorList>
            <person name="Jackson A.P."/>
            <person name="Berry A."/>
            <person name="Aslett M."/>
            <person name="Allison H.C."/>
            <person name="Burton P."/>
            <person name="Vavrova-Anderson J."/>
            <person name="Brown R."/>
            <person name="Browne H."/>
            <person name="Corton N."/>
            <person name="Hauser H."/>
            <person name="Gamble J."/>
            <person name="Gilderthorp R."/>
            <person name="Marcello L."/>
            <person name="McQuillan J."/>
            <person name="Otto T.D."/>
            <person name="Quail M.A."/>
            <person name="Sanders M.J."/>
            <person name="van Tonder A."/>
            <person name="Ginger M.L."/>
            <person name="Field M.C."/>
            <person name="Barry J.D."/>
            <person name="Hertz-Fowler C."/>
            <person name="Berriman M."/>
        </authorList>
    </citation>
    <scope>NUCLEOTIDE SEQUENCE</scope>
    <source>
        <strain evidence="4">Y486</strain>
    </source>
</reference>
<dbReference type="Gene3D" id="3.40.20.10">
    <property type="entry name" value="Severin"/>
    <property type="match status" value="1"/>
</dbReference>
<dbReference type="GO" id="GO:0015629">
    <property type="term" value="C:actin cytoskeleton"/>
    <property type="evidence" value="ECO:0007669"/>
    <property type="project" value="InterPro"/>
</dbReference>
<comment type="similarity">
    <text evidence="1">Belongs to the actin-binding proteins ADF family.</text>
</comment>